<feature type="compositionally biased region" description="Basic and acidic residues" evidence="1">
    <location>
        <begin position="128"/>
        <end position="138"/>
    </location>
</feature>
<feature type="compositionally biased region" description="Basic and acidic residues" evidence="1">
    <location>
        <begin position="39"/>
        <end position="53"/>
    </location>
</feature>
<reference evidence="2" key="1">
    <citation type="submission" date="2022-12" db="EMBL/GenBank/DDBJ databases">
        <title>Genome assemblies of Blomia tropicalis.</title>
        <authorList>
            <person name="Cui Y."/>
        </authorList>
    </citation>
    <scope>NUCLEOTIDE SEQUENCE</scope>
    <source>
        <tissue evidence="2">Adult mites</tissue>
    </source>
</reference>
<dbReference type="Proteomes" id="UP001142055">
    <property type="component" value="Chromosome 1"/>
</dbReference>
<evidence type="ECO:0000256" key="1">
    <source>
        <dbReference type="SAM" id="MobiDB-lite"/>
    </source>
</evidence>
<keyword evidence="3" id="KW-1185">Reference proteome</keyword>
<feature type="compositionally biased region" description="Polar residues" evidence="1">
    <location>
        <begin position="139"/>
        <end position="149"/>
    </location>
</feature>
<accession>A0A9Q0MDL4</accession>
<feature type="region of interest" description="Disordered" evidence="1">
    <location>
        <begin position="128"/>
        <end position="149"/>
    </location>
</feature>
<proteinExistence type="predicted"/>
<feature type="compositionally biased region" description="Polar residues" evidence="1">
    <location>
        <begin position="181"/>
        <end position="197"/>
    </location>
</feature>
<evidence type="ECO:0000313" key="2">
    <source>
        <dbReference type="EMBL" id="KAJ6221840.1"/>
    </source>
</evidence>
<comment type="caution">
    <text evidence="2">The sequence shown here is derived from an EMBL/GenBank/DDBJ whole genome shotgun (WGS) entry which is preliminary data.</text>
</comment>
<name>A0A9Q0MDL4_BLOTA</name>
<dbReference type="EMBL" id="JAPWDV010000001">
    <property type="protein sequence ID" value="KAJ6221840.1"/>
    <property type="molecule type" value="Genomic_DNA"/>
</dbReference>
<protein>
    <submittedName>
        <fullName evidence="2">Uncharacterized protein</fullName>
    </submittedName>
</protein>
<feature type="region of interest" description="Disordered" evidence="1">
    <location>
        <begin position="24"/>
        <end position="65"/>
    </location>
</feature>
<sequence>MESNDTENLNSYLKTMFIKYHGDKPLKPPTSSLEITTKPVEEDIGGKEDKPESEVDVNNNNNNMKNSIESMNSVDKAIMVSVDVHHVDEMTETSEIKETPPVDGFKQAARTFVNNLQDAIQKNGHLNLEKCENEERSSTKISSEVTNQQPPTVIVSYAPDKTPEENDDVVDNHHESEINTEDSQSSVETIETNADSHNNNNNNNNQVEISKQPIEPNLKTNGLNTNSKRDNGTLYRSVSLGGFETNARVINRSISQDVKFKLSSIKEEKTITKSHVSELANIWKDKLIKPIKSKQ</sequence>
<organism evidence="2 3">
    <name type="scientific">Blomia tropicalis</name>
    <name type="common">Mite</name>
    <dbReference type="NCBI Taxonomy" id="40697"/>
    <lineage>
        <taxon>Eukaryota</taxon>
        <taxon>Metazoa</taxon>
        <taxon>Ecdysozoa</taxon>
        <taxon>Arthropoda</taxon>
        <taxon>Chelicerata</taxon>
        <taxon>Arachnida</taxon>
        <taxon>Acari</taxon>
        <taxon>Acariformes</taxon>
        <taxon>Sarcoptiformes</taxon>
        <taxon>Astigmata</taxon>
        <taxon>Glycyphagoidea</taxon>
        <taxon>Echimyopodidae</taxon>
        <taxon>Blomia</taxon>
    </lineage>
</organism>
<gene>
    <name evidence="2" type="ORF">RDWZM_000385</name>
</gene>
<evidence type="ECO:0000313" key="3">
    <source>
        <dbReference type="Proteomes" id="UP001142055"/>
    </source>
</evidence>
<dbReference type="AlphaFoldDB" id="A0A9Q0MDL4"/>
<feature type="region of interest" description="Disordered" evidence="1">
    <location>
        <begin position="175"/>
        <end position="230"/>
    </location>
</feature>